<evidence type="ECO:0000313" key="4">
    <source>
        <dbReference type="Proteomes" id="UP000010816"/>
    </source>
</evidence>
<reference evidence="3 4" key="1">
    <citation type="submission" date="2011-09" db="EMBL/GenBank/DDBJ databases">
        <title>Complete sequence of chromosome of Thioflavicoccus mobilis 8321.</title>
        <authorList>
            <consortium name="US DOE Joint Genome Institute"/>
            <person name="Lucas S."/>
            <person name="Han J."/>
            <person name="Lapidus A."/>
            <person name="Cheng J.-F."/>
            <person name="Goodwin L."/>
            <person name="Pitluck S."/>
            <person name="Peters L."/>
            <person name="Ovchinnikova G."/>
            <person name="Lu M."/>
            <person name="Detter J.C."/>
            <person name="Han C."/>
            <person name="Tapia R."/>
            <person name="Land M."/>
            <person name="Hauser L."/>
            <person name="Kyrpides N."/>
            <person name="Ivanova N."/>
            <person name="Pagani I."/>
            <person name="Vogl K."/>
            <person name="Liu Z."/>
            <person name="Imhoff J."/>
            <person name="Thiel V."/>
            <person name="Frigaard N.-U."/>
            <person name="Bryant D."/>
            <person name="Woyke T."/>
        </authorList>
    </citation>
    <scope>NUCLEOTIDE SEQUENCE [LARGE SCALE GENOMIC DNA]</scope>
    <source>
        <strain evidence="3 4">8321</strain>
    </source>
</reference>
<dbReference type="SMART" id="SM00723">
    <property type="entry name" value="AMOP"/>
    <property type="match status" value="1"/>
</dbReference>
<dbReference type="KEGG" id="tmb:Thimo_0813"/>
<name>L0GUH5_9GAMM</name>
<gene>
    <name evidence="3" type="ORF">Thimo_0813</name>
</gene>
<dbReference type="eggNOG" id="COG1555">
    <property type="taxonomic scope" value="Bacteria"/>
</dbReference>
<protein>
    <submittedName>
        <fullName evidence="3">AMOP domain protein</fullName>
    </submittedName>
</protein>
<accession>L0GUH5</accession>
<sequence>MSSILHLQRTIGNQAGGRLLENKDENENLGDGALTGLSLGFARDFSQIPLHPKSSPKVQPRLTVSTPDYMYLARQALQSGGEPLPGPARRQFEAHWGHDLSRVRIHADAKATSSARELGAAAYTVGRNIVFDKRFYNPSTAAGERILAHELAHAVADRMAEPAPTLRLGAASSAEESAARHAADTLSPPRTASGAADTIHRITREQALTYAQSLDTRYPNWLGVIPNCPCTFREARASSHFVYSALNDLVLSLFHPGATSSVRSSRGYQTTPGTNHGQQCCYDDFGDLITDGAAAGTPDVWSPETNFQEHQDWDVATFHALGWRVYNQYWRPNRGTRCERNAALITRRRSQSRTDPVDRTVTTQSGVAWALHANGSAYLVQIRIENSSTSPGRTGIYFRQFVDPELREDTIARARRLQPRGLQTIPWGVITGCPASPPTTAIRR</sequence>
<dbReference type="PROSITE" id="PS50856">
    <property type="entry name" value="AMOP"/>
    <property type="match status" value="1"/>
</dbReference>
<evidence type="ECO:0000259" key="2">
    <source>
        <dbReference type="PROSITE" id="PS50856"/>
    </source>
</evidence>
<organism evidence="3 4">
    <name type="scientific">Thioflavicoccus mobilis 8321</name>
    <dbReference type="NCBI Taxonomy" id="765912"/>
    <lineage>
        <taxon>Bacteria</taxon>
        <taxon>Pseudomonadati</taxon>
        <taxon>Pseudomonadota</taxon>
        <taxon>Gammaproteobacteria</taxon>
        <taxon>Chromatiales</taxon>
        <taxon>Chromatiaceae</taxon>
        <taxon>Thioflavicoccus</taxon>
    </lineage>
</organism>
<dbReference type="Pfam" id="PF03782">
    <property type="entry name" value="AMOP"/>
    <property type="match status" value="1"/>
</dbReference>
<dbReference type="InterPro" id="IPR005533">
    <property type="entry name" value="AMOP_dom"/>
</dbReference>
<feature type="region of interest" description="Disordered" evidence="1">
    <location>
        <begin position="170"/>
        <end position="195"/>
    </location>
</feature>
<dbReference type="EMBL" id="CP003051">
    <property type="protein sequence ID" value="AGA89651.1"/>
    <property type="molecule type" value="Genomic_DNA"/>
</dbReference>
<evidence type="ECO:0000256" key="1">
    <source>
        <dbReference type="SAM" id="MobiDB-lite"/>
    </source>
</evidence>
<dbReference type="HOGENOM" id="CLU_616670_0_0_6"/>
<keyword evidence="4" id="KW-1185">Reference proteome</keyword>
<feature type="domain" description="AMOP" evidence="2">
    <location>
        <begin position="200"/>
        <end position="345"/>
    </location>
</feature>
<dbReference type="Pfam" id="PF13699">
    <property type="entry name" value="eCIS_core"/>
    <property type="match status" value="1"/>
</dbReference>
<dbReference type="InterPro" id="IPR025295">
    <property type="entry name" value="eCIS_core_dom"/>
</dbReference>
<evidence type="ECO:0000313" key="3">
    <source>
        <dbReference type="EMBL" id="AGA89651.1"/>
    </source>
</evidence>
<dbReference type="Proteomes" id="UP000010816">
    <property type="component" value="Chromosome"/>
</dbReference>
<proteinExistence type="predicted"/>
<dbReference type="AlphaFoldDB" id="L0GUH5"/>
<dbReference type="STRING" id="765912.Thimo_0813"/>